<evidence type="ECO:0000313" key="3">
    <source>
        <dbReference type="Proteomes" id="UP000001219"/>
    </source>
</evidence>
<dbReference type="eggNOG" id="COG1670">
    <property type="taxonomic scope" value="Bacteria"/>
</dbReference>
<dbReference type="HOGENOM" id="CLU_013985_3_4_11"/>
<proteinExistence type="predicted"/>
<accession>D0L705</accession>
<dbReference type="PANTHER" id="PTHR43792">
    <property type="entry name" value="GNAT FAMILY, PUTATIVE (AFU_ORTHOLOGUE AFUA_3G00765)-RELATED-RELATED"/>
    <property type="match status" value="1"/>
</dbReference>
<reference evidence="3" key="1">
    <citation type="submission" date="2009-10" db="EMBL/GenBank/DDBJ databases">
        <title>The complete chromosome of Gordonia bronchialis DSM 43247.</title>
        <authorList>
            <consortium name="US DOE Joint Genome Institute (JGI-PGF)"/>
            <person name="Lucas S."/>
            <person name="Copeland A."/>
            <person name="Lapidus A."/>
            <person name="Glavina del Rio T."/>
            <person name="Dalin E."/>
            <person name="Tice H."/>
            <person name="Bruce D."/>
            <person name="Goodwin L."/>
            <person name="Pitluck S."/>
            <person name="Kyrpides N."/>
            <person name="Mavromatis K."/>
            <person name="Ivanova N."/>
            <person name="Ovchinnikova G."/>
            <person name="Saunders E."/>
            <person name="Brettin T."/>
            <person name="Detter J.C."/>
            <person name="Han C."/>
            <person name="Larimer F."/>
            <person name="Land M."/>
            <person name="Hauser L."/>
            <person name="Markowitz V."/>
            <person name="Cheng J.-F."/>
            <person name="Hugenholtz P."/>
            <person name="Woyke T."/>
            <person name="Wu D."/>
            <person name="Jando M."/>
            <person name="Schneider S."/>
            <person name="Goeker M."/>
            <person name="Klenk H.-P."/>
            <person name="Eisen J.A."/>
        </authorList>
    </citation>
    <scope>NUCLEOTIDE SEQUENCE [LARGE SCALE GENOMIC DNA]</scope>
    <source>
        <strain evidence="3">ATCC 25592 / DSM 43247 / BCRC 13721 / JCM 3198 / KCTC 3076 / NBRC 16047 / NCTC 10667</strain>
    </source>
</reference>
<dbReference type="InterPro" id="IPR000182">
    <property type="entry name" value="GNAT_dom"/>
</dbReference>
<dbReference type="Pfam" id="PF13302">
    <property type="entry name" value="Acetyltransf_3"/>
    <property type="match status" value="1"/>
</dbReference>
<dbReference type="RefSeq" id="WP_012833358.1">
    <property type="nucleotide sequence ID" value="NC_013441.1"/>
</dbReference>
<protein>
    <submittedName>
        <fullName evidence="2">Acetyltransferase including N-acetylase of ribosomal protein-like protein</fullName>
    </submittedName>
</protein>
<sequence length="195" mass="21277">MIETHVPTLRTARLILRAPAELDIDPIYQACQDPSIQRYTLVPVPYRRSDADWFVRVNAADPASATWVIEAADGHLAGTIGVSLHTDPDHPDSGSLGYWCAPADRGNGYVREALRAVLECALTPVADGGLGLERVTWRALCDNVASARAAASVGFRYTGRRTDDIRSGAEEMHTAEIHAEDDRRPQRWSGDVIGS</sequence>
<evidence type="ECO:0000259" key="1">
    <source>
        <dbReference type="PROSITE" id="PS51186"/>
    </source>
</evidence>
<keyword evidence="3" id="KW-1185">Reference proteome</keyword>
<dbReference type="InterPro" id="IPR016181">
    <property type="entry name" value="Acyl_CoA_acyltransferase"/>
</dbReference>
<evidence type="ECO:0000313" key="2">
    <source>
        <dbReference type="EMBL" id="ACY20790.1"/>
    </source>
</evidence>
<dbReference type="Proteomes" id="UP000001219">
    <property type="component" value="Chromosome"/>
</dbReference>
<dbReference type="STRING" id="526226.Gbro_1514"/>
<reference evidence="2 3" key="2">
    <citation type="journal article" date="2010" name="Stand. Genomic Sci.">
        <title>Complete genome sequence of Gordonia bronchialis type strain (3410).</title>
        <authorList>
            <person name="Ivanova N."/>
            <person name="Sikorski J."/>
            <person name="Jando M."/>
            <person name="Lapidus A."/>
            <person name="Nolan M."/>
            <person name="Lucas S."/>
            <person name="Del Rio T.G."/>
            <person name="Tice H."/>
            <person name="Copeland A."/>
            <person name="Cheng J.F."/>
            <person name="Chen F."/>
            <person name="Bruce D."/>
            <person name="Goodwin L."/>
            <person name="Pitluck S."/>
            <person name="Mavromatis K."/>
            <person name="Ovchinnikova G."/>
            <person name="Pati A."/>
            <person name="Chen A."/>
            <person name="Palaniappan K."/>
            <person name="Land M."/>
            <person name="Hauser L."/>
            <person name="Chang Y.J."/>
            <person name="Jeffries C.D."/>
            <person name="Chain P."/>
            <person name="Saunders E."/>
            <person name="Han C."/>
            <person name="Detter J.C."/>
            <person name="Brettin T."/>
            <person name="Rohde M."/>
            <person name="Goker M."/>
            <person name="Bristow J."/>
            <person name="Eisen J.A."/>
            <person name="Markowitz V."/>
            <person name="Hugenholtz P."/>
            <person name="Klenk H.P."/>
            <person name="Kyrpides N.C."/>
        </authorList>
    </citation>
    <scope>NUCLEOTIDE SEQUENCE [LARGE SCALE GENOMIC DNA]</scope>
    <source>
        <strain evidence="3">ATCC 25592 / DSM 43247 / BCRC 13721 / JCM 3198 / KCTC 3076 / NBRC 16047 / NCTC 10667</strain>
    </source>
</reference>
<organism evidence="2 3">
    <name type="scientific">Gordonia bronchialis (strain ATCC 25592 / DSM 43247 / BCRC 13721 / JCM 3198 / KCTC 3076 / NBRC 16047 / NCTC 10667)</name>
    <name type="common">Rhodococcus bronchialis</name>
    <dbReference type="NCBI Taxonomy" id="526226"/>
    <lineage>
        <taxon>Bacteria</taxon>
        <taxon>Bacillati</taxon>
        <taxon>Actinomycetota</taxon>
        <taxon>Actinomycetes</taxon>
        <taxon>Mycobacteriales</taxon>
        <taxon>Gordoniaceae</taxon>
        <taxon>Gordonia</taxon>
    </lineage>
</organism>
<dbReference type="SUPFAM" id="SSF55729">
    <property type="entry name" value="Acyl-CoA N-acyltransferases (Nat)"/>
    <property type="match status" value="1"/>
</dbReference>
<dbReference type="InterPro" id="IPR051531">
    <property type="entry name" value="N-acetyltransferase"/>
</dbReference>
<dbReference type="PROSITE" id="PS51186">
    <property type="entry name" value="GNAT"/>
    <property type="match status" value="1"/>
</dbReference>
<dbReference type="KEGG" id="gbr:Gbro_1514"/>
<gene>
    <name evidence="2" type="ordered locus">Gbro_1514</name>
</gene>
<dbReference type="Gene3D" id="3.40.630.30">
    <property type="match status" value="1"/>
</dbReference>
<feature type="domain" description="N-acetyltransferase" evidence="1">
    <location>
        <begin position="14"/>
        <end position="176"/>
    </location>
</feature>
<name>D0L705_GORB4</name>
<dbReference type="AlphaFoldDB" id="D0L705"/>
<dbReference type="GO" id="GO:0016747">
    <property type="term" value="F:acyltransferase activity, transferring groups other than amino-acyl groups"/>
    <property type="evidence" value="ECO:0007669"/>
    <property type="project" value="InterPro"/>
</dbReference>
<dbReference type="EMBL" id="CP001802">
    <property type="protein sequence ID" value="ACY20790.1"/>
    <property type="molecule type" value="Genomic_DNA"/>
</dbReference>